<dbReference type="SUPFAM" id="SSF52833">
    <property type="entry name" value="Thioredoxin-like"/>
    <property type="match status" value="1"/>
</dbReference>
<dbReference type="RefSeq" id="WP_343042613.1">
    <property type="nucleotide sequence ID" value="NZ_JACIJM010000001.1"/>
</dbReference>
<organism evidence="3 4">
    <name type="scientific">Yoonia ponticola</name>
    <dbReference type="NCBI Taxonomy" id="1524255"/>
    <lineage>
        <taxon>Bacteria</taxon>
        <taxon>Pseudomonadati</taxon>
        <taxon>Pseudomonadota</taxon>
        <taxon>Alphaproteobacteria</taxon>
        <taxon>Rhodobacterales</taxon>
        <taxon>Paracoccaceae</taxon>
        <taxon>Yoonia</taxon>
    </lineage>
</organism>
<gene>
    <name evidence="3" type="ORF">FHS72_000141</name>
</gene>
<dbReference type="EMBL" id="JACIJM010000001">
    <property type="protein sequence ID" value="MBB5720537.1"/>
    <property type="molecule type" value="Genomic_DNA"/>
</dbReference>
<dbReference type="Gene3D" id="1.20.1050.10">
    <property type="match status" value="1"/>
</dbReference>
<keyword evidence="4" id="KW-1185">Reference proteome</keyword>
<proteinExistence type="predicted"/>
<evidence type="ECO:0000256" key="1">
    <source>
        <dbReference type="SAM" id="MobiDB-lite"/>
    </source>
</evidence>
<evidence type="ECO:0000313" key="4">
    <source>
        <dbReference type="Proteomes" id="UP000535415"/>
    </source>
</evidence>
<dbReference type="PROSITE" id="PS50404">
    <property type="entry name" value="GST_NTER"/>
    <property type="match status" value="1"/>
</dbReference>
<dbReference type="Pfam" id="PF00043">
    <property type="entry name" value="GST_C"/>
    <property type="match status" value="1"/>
</dbReference>
<dbReference type="InterPro" id="IPR036282">
    <property type="entry name" value="Glutathione-S-Trfase_C_sf"/>
</dbReference>
<dbReference type="PANTHER" id="PTHR44051:SF21">
    <property type="entry name" value="GLUTATHIONE S-TRANSFERASE FAMILY PROTEIN"/>
    <property type="match status" value="1"/>
</dbReference>
<sequence>MTQLQDTLMPTLYHSQNSRSTSILLLIEEMGITDQIDVIDVTVARQDGSGGADARNPHPEKKVPYLTDGDDHVRERGAIVAYLTDMFPEAGMGRPVGHPQRGQFLSWLFYYQGVMEPVLVLDWAKIDHPALHATFRDMDAVIGCLSKALYQPYLLGQEYSAVDLLLSSPFQWLPDAAPQQPSIQAWLKRCANRPAMAAVMKRETAGLVE</sequence>
<protein>
    <submittedName>
        <fullName evidence="3">Glutathione S-transferase</fullName>
        <ecNumber evidence="3">2.5.1.18</ecNumber>
    </submittedName>
</protein>
<dbReference type="EC" id="2.5.1.18" evidence="3"/>
<feature type="domain" description="GST N-terminal" evidence="2">
    <location>
        <begin position="7"/>
        <end position="91"/>
    </location>
</feature>
<dbReference type="InterPro" id="IPR036249">
    <property type="entry name" value="Thioredoxin-like_sf"/>
</dbReference>
<accession>A0A7W9BHB6</accession>
<comment type="caution">
    <text evidence="3">The sequence shown here is derived from an EMBL/GenBank/DDBJ whole genome shotgun (WGS) entry which is preliminary data.</text>
</comment>
<dbReference type="AlphaFoldDB" id="A0A7W9BHB6"/>
<name>A0A7W9BHB6_9RHOB</name>
<dbReference type="InterPro" id="IPR004046">
    <property type="entry name" value="GST_C"/>
</dbReference>
<feature type="region of interest" description="Disordered" evidence="1">
    <location>
        <begin position="47"/>
        <end position="68"/>
    </location>
</feature>
<evidence type="ECO:0000259" key="2">
    <source>
        <dbReference type="PROSITE" id="PS50404"/>
    </source>
</evidence>
<dbReference type="CDD" id="cd03207">
    <property type="entry name" value="GST_C_8"/>
    <property type="match status" value="1"/>
</dbReference>
<keyword evidence="3" id="KW-0808">Transferase</keyword>
<dbReference type="GO" id="GO:0004364">
    <property type="term" value="F:glutathione transferase activity"/>
    <property type="evidence" value="ECO:0007669"/>
    <property type="project" value="UniProtKB-EC"/>
</dbReference>
<dbReference type="PANTHER" id="PTHR44051">
    <property type="entry name" value="GLUTATHIONE S-TRANSFERASE-RELATED"/>
    <property type="match status" value="1"/>
</dbReference>
<dbReference type="InterPro" id="IPR004045">
    <property type="entry name" value="Glutathione_S-Trfase_N"/>
</dbReference>
<dbReference type="Proteomes" id="UP000535415">
    <property type="component" value="Unassembled WGS sequence"/>
</dbReference>
<feature type="compositionally biased region" description="Basic and acidic residues" evidence="1">
    <location>
        <begin position="55"/>
        <end position="68"/>
    </location>
</feature>
<evidence type="ECO:0000313" key="3">
    <source>
        <dbReference type="EMBL" id="MBB5720537.1"/>
    </source>
</evidence>
<dbReference type="Gene3D" id="3.40.30.10">
    <property type="entry name" value="Glutaredoxin"/>
    <property type="match status" value="1"/>
</dbReference>
<dbReference type="SUPFAM" id="SSF47616">
    <property type="entry name" value="GST C-terminal domain-like"/>
    <property type="match status" value="1"/>
</dbReference>
<reference evidence="3 4" key="1">
    <citation type="submission" date="2020-08" db="EMBL/GenBank/DDBJ databases">
        <title>Genomic Encyclopedia of Type Strains, Phase IV (KMG-IV): sequencing the most valuable type-strain genomes for metagenomic binning, comparative biology and taxonomic classification.</title>
        <authorList>
            <person name="Goeker M."/>
        </authorList>
    </citation>
    <scope>NUCLEOTIDE SEQUENCE [LARGE SCALE GENOMIC DNA]</scope>
    <source>
        <strain evidence="3 4">DSM 101064</strain>
    </source>
</reference>